<feature type="region of interest" description="Disordered" evidence="1">
    <location>
        <begin position="84"/>
        <end position="114"/>
    </location>
</feature>
<dbReference type="SMART" id="SM01117">
    <property type="entry name" value="Cyt-b5"/>
    <property type="match status" value="1"/>
</dbReference>
<dbReference type="SUPFAM" id="SSF55856">
    <property type="entry name" value="Cytochrome b5-like heme/steroid binding domain"/>
    <property type="match status" value="1"/>
</dbReference>
<reference evidence="4" key="1">
    <citation type="journal article" date="2019" name="Int. J. Syst. Evol. Microbiol.">
        <title>The Global Catalogue of Microorganisms (GCM) 10K type strain sequencing project: providing services to taxonomists for standard genome sequencing and annotation.</title>
        <authorList>
            <consortium name="The Broad Institute Genomics Platform"/>
            <consortium name="The Broad Institute Genome Sequencing Center for Infectious Disease"/>
            <person name="Wu L."/>
            <person name="Ma J."/>
        </authorList>
    </citation>
    <scope>NUCLEOTIDE SEQUENCE [LARGE SCALE GENOMIC DNA]</scope>
    <source>
        <strain evidence="4">CCUG 59129</strain>
    </source>
</reference>
<evidence type="ECO:0000256" key="1">
    <source>
        <dbReference type="SAM" id="MobiDB-lite"/>
    </source>
</evidence>
<dbReference type="RefSeq" id="WP_377562866.1">
    <property type="nucleotide sequence ID" value="NZ_JBHTJZ010000005.1"/>
</dbReference>
<feature type="domain" description="Cytochrome b5 heme-binding" evidence="2">
    <location>
        <begin position="113"/>
        <end position="185"/>
    </location>
</feature>
<dbReference type="InterPro" id="IPR036400">
    <property type="entry name" value="Cyt_B5-like_heme/steroid_sf"/>
</dbReference>
<dbReference type="Proteomes" id="UP001596989">
    <property type="component" value="Unassembled WGS sequence"/>
</dbReference>
<gene>
    <name evidence="3" type="ORF">ACFQ2I_06455</name>
</gene>
<organism evidence="3 4">
    <name type="scientific">Paenibacillus chungangensis</name>
    <dbReference type="NCBI Taxonomy" id="696535"/>
    <lineage>
        <taxon>Bacteria</taxon>
        <taxon>Bacillati</taxon>
        <taxon>Bacillota</taxon>
        <taxon>Bacilli</taxon>
        <taxon>Bacillales</taxon>
        <taxon>Paenibacillaceae</taxon>
        <taxon>Paenibacillus</taxon>
    </lineage>
</organism>
<evidence type="ECO:0000313" key="3">
    <source>
        <dbReference type="EMBL" id="MFD0959031.1"/>
    </source>
</evidence>
<protein>
    <submittedName>
        <fullName evidence="3">Cytochrome b5 domain-containing protein</fullName>
    </submittedName>
</protein>
<proteinExistence type="predicted"/>
<sequence length="186" mass="20383">MSNPALVRQQKNILFSEIQYLIRLLYVTQDPDMKNLTLNQLWNKVDQLQFLTHLEGSSCPYTSASSPGEMTMPTALPMSAMPAQPQLPAASLPSQGMPQSQTMPSSPNPQQSFTREQLAQFDGRNGRPAYVAVKGIVYDVTNNAAWSAASHFGLSAGKDLTQEFASCHAGEQWILNTLTPVGRLVD</sequence>
<comment type="caution">
    <text evidence="3">The sequence shown here is derived from an EMBL/GenBank/DDBJ whole genome shotgun (WGS) entry which is preliminary data.</text>
</comment>
<name>A0ABW3HNI3_9BACL</name>
<feature type="compositionally biased region" description="Low complexity" evidence="1">
    <location>
        <begin position="84"/>
        <end position="95"/>
    </location>
</feature>
<dbReference type="EMBL" id="JBHTJZ010000005">
    <property type="protein sequence ID" value="MFD0959031.1"/>
    <property type="molecule type" value="Genomic_DNA"/>
</dbReference>
<keyword evidence="4" id="KW-1185">Reference proteome</keyword>
<dbReference type="InterPro" id="IPR001199">
    <property type="entry name" value="Cyt_B5-like_heme/steroid-bd"/>
</dbReference>
<dbReference type="Pfam" id="PF00173">
    <property type="entry name" value="Cyt-b5"/>
    <property type="match status" value="1"/>
</dbReference>
<accession>A0ABW3HNI3</accession>
<evidence type="ECO:0000313" key="4">
    <source>
        <dbReference type="Proteomes" id="UP001596989"/>
    </source>
</evidence>
<dbReference type="Gene3D" id="3.10.120.10">
    <property type="entry name" value="Cytochrome b5-like heme/steroid binding domain"/>
    <property type="match status" value="1"/>
</dbReference>
<feature type="compositionally biased region" description="Polar residues" evidence="1">
    <location>
        <begin position="96"/>
        <end position="114"/>
    </location>
</feature>
<evidence type="ECO:0000259" key="2">
    <source>
        <dbReference type="SMART" id="SM01117"/>
    </source>
</evidence>